<accession>A0ABU9X1K8</accession>
<keyword evidence="10" id="KW-0862">Zinc</keyword>
<evidence type="ECO:0000256" key="6">
    <source>
        <dbReference type="ARBA" id="ARBA00022438"/>
    </source>
</evidence>
<evidence type="ECO:0000259" key="14">
    <source>
        <dbReference type="Pfam" id="PF01433"/>
    </source>
</evidence>
<keyword evidence="9 17" id="KW-0378">Hydrolase</keyword>
<evidence type="ECO:0000256" key="7">
    <source>
        <dbReference type="ARBA" id="ARBA00022670"/>
    </source>
</evidence>
<evidence type="ECO:0000256" key="3">
    <source>
        <dbReference type="ARBA" id="ARBA00010136"/>
    </source>
</evidence>
<keyword evidence="7" id="KW-0645">Protease</keyword>
<dbReference type="InterPro" id="IPR012778">
    <property type="entry name" value="Pept_M1_aminopeptidase"/>
</dbReference>
<organism evidence="17 18">
    <name type="scientific">Sinomonas halotolerans</name>
    <dbReference type="NCBI Taxonomy" id="1644133"/>
    <lineage>
        <taxon>Bacteria</taxon>
        <taxon>Bacillati</taxon>
        <taxon>Actinomycetota</taxon>
        <taxon>Actinomycetes</taxon>
        <taxon>Micrococcales</taxon>
        <taxon>Micrococcaceae</taxon>
        <taxon>Sinomonas</taxon>
    </lineage>
</organism>
<evidence type="ECO:0000256" key="10">
    <source>
        <dbReference type="ARBA" id="ARBA00022833"/>
    </source>
</evidence>
<evidence type="ECO:0000256" key="11">
    <source>
        <dbReference type="ARBA" id="ARBA00023049"/>
    </source>
</evidence>
<dbReference type="EC" id="3.4.11.2" evidence="4"/>
<dbReference type="NCBIfam" id="TIGR02412">
    <property type="entry name" value="pepN_strep_liv"/>
    <property type="match status" value="1"/>
</dbReference>
<dbReference type="Pfam" id="PF17900">
    <property type="entry name" value="Peptidase_M1_N"/>
    <property type="match status" value="1"/>
</dbReference>
<evidence type="ECO:0000259" key="16">
    <source>
        <dbReference type="Pfam" id="PF17900"/>
    </source>
</evidence>
<evidence type="ECO:0000256" key="13">
    <source>
        <dbReference type="ARBA" id="ARBA00031533"/>
    </source>
</evidence>
<evidence type="ECO:0000256" key="4">
    <source>
        <dbReference type="ARBA" id="ARBA00012564"/>
    </source>
</evidence>
<keyword evidence="8" id="KW-0479">Metal-binding</keyword>
<feature type="domain" description="Aminopeptidase N-like N-terminal" evidence="16">
    <location>
        <begin position="102"/>
        <end position="203"/>
    </location>
</feature>
<gene>
    <name evidence="17" type="primary">pepN</name>
    <name evidence="17" type="ORF">ABCQ75_11455</name>
</gene>
<dbReference type="Proteomes" id="UP001422074">
    <property type="component" value="Unassembled WGS sequence"/>
</dbReference>
<dbReference type="InterPro" id="IPR027268">
    <property type="entry name" value="Peptidase_M4/M1_CTD_sf"/>
</dbReference>
<name>A0ABU9X1K8_9MICC</name>
<feature type="domain" description="ERAP1-like C-terminal" evidence="15">
    <location>
        <begin position="554"/>
        <end position="872"/>
    </location>
</feature>
<sequence length="884" mass="96788">MPTVNQNTPNLTRDEAAERGRLVEVESYHVALDLRGAEDPSATSFRSSSVIEFTATPGAATWVDFLGEAVMEVRLNGRILDEAMVHDGARIRLAGLAERNRVEITARALYSTSGEGLHRFTDPADGRTYLYTQCEPADARRFFPCFEQPDLKARISFTVLAPQGWHVSANGAAVSEDPVSTEDGLPAGVRWEFAPTPPMSSYLAAVIAGPYHRVVDAWTSPDGGRSVPLAAYCRASLAEHFDAERIFALTKAGLDFFDRTFGEAGGGVAYPWGKYEQTFVPEYNLGAMENPGLVTFTEQYVFTSRAADSQYEGRANTLMHEMAHMWFGDLVTMRWWDDLWLKESFADFMGTFAVDRATDWNTAWVNFANRRKAWAYLQDQLPTTHPVIADIADLEAAEQNFDGITYAKGASVLKQLVAYVGEEAFFAAAREYFRDNAYGNAALADLLRALEAAQEPGQRRDLGAWAAAWLCTSGLSVLEPVVESEGGRLTRVAVRQTAVDPVTGRAALRPHRLRVGLFSHDGDGRLVRTASADVEVDGELTEVPGLAGRAAPELVLVNDEDLTYAKVRLDTASERTVREGLGDIADPLARALCWTALWHAARDGETPAERYVDAVERFATAETTVGVQLAVLDNARTAIERYTHGEARASLRSRYLAAVVRELRAAAPGSDQQLAWARALAAGSRYGGGQLGLVRGLLEGTETVRGLAVDQDLRWSLLQALAAQGQADAAELDAELGRDRTAKGRVGHTVALAARPRAEAKRAAWESAVGDESLSNELLGATVEGFMCGLEALRQPYTERYFALLRDVWSERSQELATRIVTGLYPADATLAWDQAPEENPVLVRTDEWLADNADVPAALRRLVVEARDHLHRALRAQDRSRAG</sequence>
<protein>
    <recommendedName>
        <fullName evidence="5">Aminopeptidase N</fullName>
        <ecNumber evidence="4">3.4.11.2</ecNumber>
    </recommendedName>
    <alternativeName>
        <fullName evidence="12">Alanine aminopeptidase</fullName>
    </alternativeName>
    <alternativeName>
        <fullName evidence="13">Lysyl aminopeptidase</fullName>
    </alternativeName>
</protein>
<evidence type="ECO:0000256" key="12">
    <source>
        <dbReference type="ARBA" id="ARBA00029811"/>
    </source>
</evidence>
<dbReference type="PANTHER" id="PTHR11533">
    <property type="entry name" value="PROTEASE M1 ZINC METALLOPROTEASE"/>
    <property type="match status" value="1"/>
</dbReference>
<dbReference type="Pfam" id="PF11838">
    <property type="entry name" value="ERAP1_C"/>
    <property type="match status" value="1"/>
</dbReference>
<evidence type="ECO:0000256" key="1">
    <source>
        <dbReference type="ARBA" id="ARBA00000098"/>
    </source>
</evidence>
<dbReference type="PRINTS" id="PR00756">
    <property type="entry name" value="ALADIPTASE"/>
</dbReference>
<evidence type="ECO:0000256" key="9">
    <source>
        <dbReference type="ARBA" id="ARBA00022801"/>
    </source>
</evidence>
<dbReference type="Pfam" id="PF01433">
    <property type="entry name" value="Peptidase_M1"/>
    <property type="match status" value="1"/>
</dbReference>
<feature type="domain" description="Peptidase M1 membrane alanine aminopeptidase" evidence="14">
    <location>
        <begin position="267"/>
        <end position="455"/>
    </location>
</feature>
<dbReference type="Gene3D" id="1.10.390.10">
    <property type="entry name" value="Neutral Protease Domain 2"/>
    <property type="match status" value="1"/>
</dbReference>
<evidence type="ECO:0000256" key="5">
    <source>
        <dbReference type="ARBA" id="ARBA00015611"/>
    </source>
</evidence>
<evidence type="ECO:0000256" key="2">
    <source>
        <dbReference type="ARBA" id="ARBA00001947"/>
    </source>
</evidence>
<evidence type="ECO:0000313" key="18">
    <source>
        <dbReference type="Proteomes" id="UP001422074"/>
    </source>
</evidence>
<comment type="cofactor">
    <cofactor evidence="2">
        <name>Zn(2+)</name>
        <dbReference type="ChEBI" id="CHEBI:29105"/>
    </cofactor>
</comment>
<reference evidence="17 18" key="1">
    <citation type="submission" date="2024-05" db="EMBL/GenBank/DDBJ databases">
        <title>Sinomonas sp. nov., isolated from a waste landfill.</title>
        <authorList>
            <person name="Zhao Y."/>
        </authorList>
    </citation>
    <scope>NUCLEOTIDE SEQUENCE [LARGE SCALE GENOMIC DNA]</scope>
    <source>
        <strain evidence="17 18">CCTCC AB2014300</strain>
    </source>
</reference>
<keyword evidence="11" id="KW-0482">Metalloprotease</keyword>
<keyword evidence="6 17" id="KW-0031">Aminopeptidase</keyword>
<dbReference type="GO" id="GO:0016285">
    <property type="term" value="F:alanyl aminopeptidase activity"/>
    <property type="evidence" value="ECO:0007669"/>
    <property type="project" value="UniProtKB-EC"/>
</dbReference>
<dbReference type="Gene3D" id="2.60.40.1730">
    <property type="entry name" value="tricorn interacting facor f3 domain"/>
    <property type="match status" value="1"/>
</dbReference>
<evidence type="ECO:0000313" key="17">
    <source>
        <dbReference type="EMBL" id="MEN2745151.1"/>
    </source>
</evidence>
<comment type="similarity">
    <text evidence="3">Belongs to the peptidase M1 family.</text>
</comment>
<dbReference type="InterPro" id="IPR014782">
    <property type="entry name" value="Peptidase_M1_dom"/>
</dbReference>
<evidence type="ECO:0000256" key="8">
    <source>
        <dbReference type="ARBA" id="ARBA00022723"/>
    </source>
</evidence>
<dbReference type="EMBL" id="JBDFRB010000009">
    <property type="protein sequence ID" value="MEN2745151.1"/>
    <property type="molecule type" value="Genomic_DNA"/>
</dbReference>
<comment type="caution">
    <text evidence="17">The sequence shown here is derived from an EMBL/GenBank/DDBJ whole genome shotgun (WGS) entry which is preliminary data.</text>
</comment>
<dbReference type="SUPFAM" id="SSF55486">
    <property type="entry name" value="Metalloproteases ('zincins'), catalytic domain"/>
    <property type="match status" value="1"/>
</dbReference>
<dbReference type="InterPro" id="IPR024571">
    <property type="entry name" value="ERAP1-like_C_dom"/>
</dbReference>
<dbReference type="InterPro" id="IPR042097">
    <property type="entry name" value="Aminopeptidase_N-like_N_sf"/>
</dbReference>
<proteinExistence type="inferred from homology"/>
<dbReference type="RefSeq" id="WP_345885501.1">
    <property type="nucleotide sequence ID" value="NZ_JBDFRB010000009.1"/>
</dbReference>
<dbReference type="InterPro" id="IPR050344">
    <property type="entry name" value="Peptidase_M1_aminopeptidases"/>
</dbReference>
<dbReference type="PANTHER" id="PTHR11533:SF174">
    <property type="entry name" value="PUROMYCIN-SENSITIVE AMINOPEPTIDASE-RELATED"/>
    <property type="match status" value="1"/>
</dbReference>
<dbReference type="SUPFAM" id="SSF63737">
    <property type="entry name" value="Leukotriene A4 hydrolase N-terminal domain"/>
    <property type="match status" value="1"/>
</dbReference>
<keyword evidence="18" id="KW-1185">Reference proteome</keyword>
<dbReference type="InterPro" id="IPR045357">
    <property type="entry name" value="Aminopeptidase_N-like_N"/>
</dbReference>
<dbReference type="InterPro" id="IPR001930">
    <property type="entry name" value="Peptidase_M1"/>
</dbReference>
<comment type="catalytic activity">
    <reaction evidence="1">
        <text>Release of an N-terminal amino acid, Xaa-|-Yaa- from a peptide, amide or arylamide. Xaa is preferably Ala, but may be most amino acids including Pro (slow action). When a terminal hydrophobic residue is followed by a prolyl residue, the two may be released as an intact Xaa-Pro dipeptide.</text>
        <dbReference type="EC" id="3.4.11.2"/>
    </reaction>
</comment>
<dbReference type="CDD" id="cd09602">
    <property type="entry name" value="M1_APN"/>
    <property type="match status" value="1"/>
</dbReference>
<evidence type="ECO:0000259" key="15">
    <source>
        <dbReference type="Pfam" id="PF11838"/>
    </source>
</evidence>